<gene>
    <name evidence="1" type="ORF">L195_g060950</name>
</gene>
<feature type="non-terminal residue" evidence="1">
    <location>
        <position position="67"/>
    </location>
</feature>
<accession>A0A2K3K6Y8</accession>
<protein>
    <submittedName>
        <fullName evidence="1">Uncharacterized protein</fullName>
    </submittedName>
</protein>
<evidence type="ECO:0000313" key="2">
    <source>
        <dbReference type="Proteomes" id="UP000236291"/>
    </source>
</evidence>
<proteinExistence type="predicted"/>
<sequence length="67" mass="7726">MYKPPLRCGSLLNGPASTSLIIRLDQFRCGSLLNGPASTSLIIRLDQWRRQWESEFFPIFTLSQRNK</sequence>
<dbReference type="EMBL" id="ASHM01145167">
    <property type="protein sequence ID" value="PNX62026.1"/>
    <property type="molecule type" value="Genomic_DNA"/>
</dbReference>
<dbReference type="AlphaFoldDB" id="A0A2K3K6Y8"/>
<dbReference type="Proteomes" id="UP000236291">
    <property type="component" value="Unassembled WGS sequence"/>
</dbReference>
<reference evidence="1 2" key="2">
    <citation type="journal article" date="2017" name="Front. Plant Sci.">
        <title>Gene Classification and Mining of Molecular Markers Useful in Red Clover (Trifolium pratense) Breeding.</title>
        <authorList>
            <person name="Istvanek J."/>
            <person name="Dluhosova J."/>
            <person name="Dluhos P."/>
            <person name="Patkova L."/>
            <person name="Nedelnik J."/>
            <person name="Repkova J."/>
        </authorList>
    </citation>
    <scope>NUCLEOTIDE SEQUENCE [LARGE SCALE GENOMIC DNA]</scope>
    <source>
        <strain evidence="2">cv. Tatra</strain>
        <tissue evidence="1">Young leaves</tissue>
    </source>
</reference>
<reference evidence="1 2" key="1">
    <citation type="journal article" date="2014" name="Am. J. Bot.">
        <title>Genome assembly and annotation for red clover (Trifolium pratense; Fabaceae).</title>
        <authorList>
            <person name="Istvanek J."/>
            <person name="Jaros M."/>
            <person name="Krenek A."/>
            <person name="Repkova J."/>
        </authorList>
    </citation>
    <scope>NUCLEOTIDE SEQUENCE [LARGE SCALE GENOMIC DNA]</scope>
    <source>
        <strain evidence="2">cv. Tatra</strain>
        <tissue evidence="1">Young leaves</tissue>
    </source>
</reference>
<comment type="caution">
    <text evidence="1">The sequence shown here is derived from an EMBL/GenBank/DDBJ whole genome shotgun (WGS) entry which is preliminary data.</text>
</comment>
<name>A0A2K3K6Y8_TRIPR</name>
<organism evidence="1 2">
    <name type="scientific">Trifolium pratense</name>
    <name type="common">Red clover</name>
    <dbReference type="NCBI Taxonomy" id="57577"/>
    <lineage>
        <taxon>Eukaryota</taxon>
        <taxon>Viridiplantae</taxon>
        <taxon>Streptophyta</taxon>
        <taxon>Embryophyta</taxon>
        <taxon>Tracheophyta</taxon>
        <taxon>Spermatophyta</taxon>
        <taxon>Magnoliopsida</taxon>
        <taxon>eudicotyledons</taxon>
        <taxon>Gunneridae</taxon>
        <taxon>Pentapetalae</taxon>
        <taxon>rosids</taxon>
        <taxon>fabids</taxon>
        <taxon>Fabales</taxon>
        <taxon>Fabaceae</taxon>
        <taxon>Papilionoideae</taxon>
        <taxon>50 kb inversion clade</taxon>
        <taxon>NPAAA clade</taxon>
        <taxon>Hologalegina</taxon>
        <taxon>IRL clade</taxon>
        <taxon>Trifolieae</taxon>
        <taxon>Trifolium</taxon>
    </lineage>
</organism>
<evidence type="ECO:0000313" key="1">
    <source>
        <dbReference type="EMBL" id="PNX62026.1"/>
    </source>
</evidence>